<keyword evidence="1" id="KW-0732">Signal</keyword>
<keyword evidence="3" id="KW-1185">Reference proteome</keyword>
<feature type="signal peptide" evidence="1">
    <location>
        <begin position="1"/>
        <end position="20"/>
    </location>
</feature>
<reference evidence="2 3" key="1">
    <citation type="submission" date="2016-12" db="EMBL/GenBank/DDBJ databases">
        <title>The genome of dimorphic prosthecate Glycocaulis alkaliphilus 6b-8t, isolated from crude oil dictates its adaptability in petroleum environments.</title>
        <authorList>
            <person name="Wu X.-L."/>
            <person name="Geng S."/>
        </authorList>
    </citation>
    <scope>NUCLEOTIDE SEQUENCE [LARGE SCALE GENOMIC DNA]</scope>
    <source>
        <strain evidence="2 3">6B-8</strain>
    </source>
</reference>
<feature type="chain" id="PRO_5019326787" evidence="1">
    <location>
        <begin position="21"/>
        <end position="106"/>
    </location>
</feature>
<evidence type="ECO:0000313" key="3">
    <source>
        <dbReference type="Proteomes" id="UP000286954"/>
    </source>
</evidence>
<dbReference type="RefSeq" id="WP_127565428.1">
    <property type="nucleotide sequence ID" value="NZ_BMFB01000002.1"/>
</dbReference>
<name>A0A3T0E783_9PROT</name>
<evidence type="ECO:0000313" key="2">
    <source>
        <dbReference type="EMBL" id="AZU02998.1"/>
    </source>
</evidence>
<organism evidence="2 3">
    <name type="scientific">Glycocaulis alkaliphilus</name>
    <dbReference type="NCBI Taxonomy" id="1434191"/>
    <lineage>
        <taxon>Bacteria</taxon>
        <taxon>Pseudomonadati</taxon>
        <taxon>Pseudomonadota</taxon>
        <taxon>Alphaproteobacteria</taxon>
        <taxon>Maricaulales</taxon>
        <taxon>Maricaulaceae</taxon>
        <taxon>Glycocaulis</taxon>
    </lineage>
</organism>
<dbReference type="KEGG" id="gak:X907_0450"/>
<dbReference type="AlphaFoldDB" id="A0A3T0E783"/>
<evidence type="ECO:0000256" key="1">
    <source>
        <dbReference type="SAM" id="SignalP"/>
    </source>
</evidence>
<protein>
    <submittedName>
        <fullName evidence="2">Uncharacterized protein</fullName>
    </submittedName>
</protein>
<dbReference type="OrthoDB" id="7632410at2"/>
<sequence length="106" mass="11383">MKMFAAGLVAAMGVAGIALADGPAGQVYESTETESGYSYTSTFHADGRFTNDMGNEGRWTYEDGELCIIIGESSLCNPFEPSEVGESVTTDEWRADGVEITITRIE</sequence>
<accession>A0A3T0E783</accession>
<dbReference type="EMBL" id="CP018911">
    <property type="protein sequence ID" value="AZU02998.1"/>
    <property type="molecule type" value="Genomic_DNA"/>
</dbReference>
<proteinExistence type="predicted"/>
<dbReference type="Proteomes" id="UP000286954">
    <property type="component" value="Chromosome"/>
</dbReference>
<gene>
    <name evidence="2" type="ORF">X907_0450</name>
</gene>